<feature type="region of interest" description="Disordered" evidence="2">
    <location>
        <begin position="186"/>
        <end position="237"/>
    </location>
</feature>
<dbReference type="EMBL" id="HE601899">
    <property type="protein sequence ID" value="CCD83320.1"/>
    <property type="molecule type" value="Genomic_DNA"/>
</dbReference>
<dbReference type="PROSITE" id="PS01186">
    <property type="entry name" value="EGF_2"/>
    <property type="match status" value="1"/>
</dbReference>
<gene>
    <name evidence="4" type="primary">C15R</name>
    <name evidence="5" type="ORF">SQPV_1370</name>
</gene>
<reference evidence="5 6" key="2">
    <citation type="submission" date="2011-10" db="EMBL/GenBank/DDBJ databases">
        <authorList>
            <person name="Darby A."/>
        </authorList>
    </citation>
    <scope>NUCLEOTIDE SEQUENCE [LARGE SCALE GENOMIC DNA]</scope>
    <source>
        <strain evidence="5">Red squirrel UK</strain>
    </source>
</reference>
<dbReference type="PROSITE" id="PS50026">
    <property type="entry name" value="EGF_3"/>
    <property type="match status" value="1"/>
</dbReference>
<keyword evidence="1" id="KW-1015">Disulfide bond</keyword>
<keyword evidence="6" id="KW-1185">Reference proteome</keyword>
<dbReference type="GeneID" id="18158442"/>
<sequence length="268" mass="29133">MRREPLAKPKQSSTRTKMVLITSMAATAVLGAMIAIATTASAQLAAPPSQHLKPCNDDGSYCGDHGVCYQLAVSLSTNGTNQMCVCEEGFTGPRCGERTHLGSEPRQGGKGKGRGNKGKGKGKKGRGKDKKPGRRHLDDGNDGDVEILAPPHGNGTAFTEVFSGDGATSNANNCYCICTHTWTRRGEDRGDRSRERRDDEAAERREGDNGETGEKRRRERGERGSRRGKHRGHGHRHGHRRVMQTHCTCVCDCECCENAPTLTTTKNF</sequence>
<feature type="region of interest" description="Disordered" evidence="2">
    <location>
        <begin position="95"/>
        <end position="152"/>
    </location>
</feature>
<evidence type="ECO:0000256" key="1">
    <source>
        <dbReference type="PROSITE-ProRule" id="PRU00076"/>
    </source>
</evidence>
<feature type="compositionally biased region" description="Basic residues" evidence="2">
    <location>
        <begin position="226"/>
        <end position="237"/>
    </location>
</feature>
<evidence type="ECO:0000313" key="5">
    <source>
        <dbReference type="EMBL" id="CCD83320.1"/>
    </source>
</evidence>
<keyword evidence="1" id="KW-0245">EGF-like domain</keyword>
<dbReference type="KEGG" id="vg:18158442"/>
<feature type="compositionally biased region" description="Basic residues" evidence="2">
    <location>
        <begin position="109"/>
        <end position="134"/>
    </location>
</feature>
<reference evidence="5 6" key="3">
    <citation type="submission" date="2013-10" db="EMBL/GenBank/DDBJ databases">
        <title>The genome of epidemic Squirrel Poxvirus reveals novel virulence genes.</title>
        <authorList>
            <person name="Darby A.C."/>
            <person name="McInnes C.J."/>
            <person name="Kjaer K.H."/>
            <person name="Wood A.R."/>
            <person name="Hughes M."/>
            <person name="Martensen P.M."/>
            <person name="Radford A.D."/>
            <person name="Hall N."/>
            <person name="Chantrey J."/>
        </authorList>
    </citation>
    <scope>NUCLEOTIDE SEQUENCE [LARGE SCALE GENOMIC DNA]</scope>
    <source>
        <strain evidence="5">Red squirrel UK</strain>
    </source>
</reference>
<proteinExistence type="predicted"/>
<dbReference type="Gene3D" id="2.10.25.10">
    <property type="entry name" value="Laminin"/>
    <property type="match status" value="1"/>
</dbReference>
<evidence type="ECO:0000256" key="2">
    <source>
        <dbReference type="SAM" id="MobiDB-lite"/>
    </source>
</evidence>
<evidence type="ECO:0000313" key="6">
    <source>
        <dbReference type="Proteomes" id="UP000144311"/>
    </source>
</evidence>
<feature type="compositionally biased region" description="Basic and acidic residues" evidence="2">
    <location>
        <begin position="186"/>
        <end position="225"/>
    </location>
</feature>
<reference evidence="4" key="1">
    <citation type="journal article" date="2006" name="J. Gen. Virol.">
        <title>Genomic characterization of a novel poxvirus contributing to the decline of the red squirrel (Sciurus vulgaris) in the UK.</title>
        <authorList>
            <person name="McInnes C.J."/>
            <person name="Wood A.R."/>
            <person name="Thomas K."/>
            <person name="Sainsbury A.W."/>
            <person name="Gurnell J."/>
            <person name="Dein F.J."/>
            <person name="Nettleton P.F."/>
        </authorList>
    </citation>
    <scope>NUCLEOTIDE SEQUENCE</scope>
    <source>
        <strain evidence="4">1296/99</strain>
    </source>
</reference>
<protein>
    <submittedName>
        <fullName evidence="4">C15R</fullName>
    </submittedName>
    <submittedName>
        <fullName evidence="5">Neuregulin</fullName>
    </submittedName>
</protein>
<feature type="domain" description="EGF-like" evidence="3">
    <location>
        <begin position="51"/>
        <end position="96"/>
    </location>
</feature>
<comment type="caution">
    <text evidence="1">Lacks conserved residue(s) required for the propagation of feature annotation.</text>
</comment>
<dbReference type="RefSeq" id="YP_008658562.1">
    <property type="nucleotide sequence ID" value="NC_022563.1"/>
</dbReference>
<feature type="disulfide bond" evidence="1">
    <location>
        <begin position="86"/>
        <end position="95"/>
    </location>
</feature>
<accession>Q1HTP8</accession>
<dbReference type="EMBL" id="AH015635">
    <property type="protein sequence ID" value="ABD51488.1"/>
    <property type="molecule type" value="Genomic_DNA"/>
</dbReference>
<dbReference type="InterPro" id="IPR000742">
    <property type="entry name" value="EGF"/>
</dbReference>
<dbReference type="PROSITE" id="PS00022">
    <property type="entry name" value="EGF_1"/>
    <property type="match status" value="1"/>
</dbReference>
<name>Q1HTP8_9POXV</name>
<dbReference type="Proteomes" id="UP000144311">
    <property type="component" value="Segment"/>
</dbReference>
<organism evidence="4">
    <name type="scientific">Squirrelpox virus</name>
    <dbReference type="NCBI Taxonomy" id="240426"/>
    <lineage>
        <taxon>Viruses</taxon>
        <taxon>Varidnaviria</taxon>
        <taxon>Bamfordvirae</taxon>
        <taxon>Nucleocytoviricota</taxon>
        <taxon>Pokkesviricetes</taxon>
        <taxon>Chitovirales</taxon>
        <taxon>Poxviridae</taxon>
        <taxon>Chordopoxvirinae</taxon>
        <taxon>Sciuripoxvirus</taxon>
        <taxon>Sciuripoxvirus squirrelpox</taxon>
    </lineage>
</organism>
<evidence type="ECO:0000259" key="3">
    <source>
        <dbReference type="PROSITE" id="PS50026"/>
    </source>
</evidence>
<evidence type="ECO:0000313" key="4">
    <source>
        <dbReference type="EMBL" id="ABD51488.1"/>
    </source>
</evidence>